<feature type="transmembrane region" description="Helical" evidence="1">
    <location>
        <begin position="236"/>
        <end position="262"/>
    </location>
</feature>
<reference evidence="3 4" key="1">
    <citation type="journal article" date="2019" name="Plant Biotechnol. J.">
        <title>The red bayberry genome and genetic basis of sex determination.</title>
        <authorList>
            <person name="Jia H.M."/>
            <person name="Jia H.J."/>
            <person name="Cai Q.L."/>
            <person name="Wang Y."/>
            <person name="Zhao H.B."/>
            <person name="Yang W.F."/>
            <person name="Wang G.Y."/>
            <person name="Li Y.H."/>
            <person name="Zhan D.L."/>
            <person name="Shen Y.T."/>
            <person name="Niu Q.F."/>
            <person name="Chang L."/>
            <person name="Qiu J."/>
            <person name="Zhao L."/>
            <person name="Xie H.B."/>
            <person name="Fu W.Y."/>
            <person name="Jin J."/>
            <person name="Li X.W."/>
            <person name="Jiao Y."/>
            <person name="Zhou C.C."/>
            <person name="Tu T."/>
            <person name="Chai C.Y."/>
            <person name="Gao J.L."/>
            <person name="Fan L.J."/>
            <person name="van de Weg E."/>
            <person name="Wang J.Y."/>
            <person name="Gao Z.S."/>
        </authorList>
    </citation>
    <scope>NUCLEOTIDE SEQUENCE [LARGE SCALE GENOMIC DNA]</scope>
    <source>
        <tissue evidence="3">Leaves</tissue>
    </source>
</reference>
<sequence length="313" mass="35591">MAENHMALLAEAAKVGNVEFLVILIRSYPDLIWQRDEKYGSLFHIAISYRREKVFALIYEIGSLKDTMASFRDTNNNNMLHLAGYLAPSERLDIVPGAALQMQRELLWFKEIEKIVRPSFANMKNKEKVTPKDLFRHKHRALQEAGEKWMKDTANSCMLVATLIATVVFAATFTVPGGNKQETGIPIFLENNWFTVFFVSVAIALLSSSTSILIFLSVLTSRYTEDDFLKRLPRRLVFGLSTLFISIVSMVIAFSATCFLVYNSKSASVPTIIFAAAGIPISLFIGLQYDLWVDIIRSTYMSKFLFRNKHRLF</sequence>
<feature type="transmembrane region" description="Helical" evidence="1">
    <location>
        <begin position="195"/>
        <end position="216"/>
    </location>
</feature>
<dbReference type="GO" id="GO:0016020">
    <property type="term" value="C:membrane"/>
    <property type="evidence" value="ECO:0007669"/>
    <property type="project" value="TreeGrafter"/>
</dbReference>
<dbReference type="EMBL" id="RXIC02000021">
    <property type="protein sequence ID" value="KAB1220997.1"/>
    <property type="molecule type" value="Genomic_DNA"/>
</dbReference>
<keyword evidence="1" id="KW-1133">Transmembrane helix</keyword>
<comment type="caution">
    <text evidence="3">The sequence shown here is derived from an EMBL/GenBank/DDBJ whole genome shotgun (WGS) entry which is preliminary data.</text>
</comment>
<keyword evidence="1" id="KW-0472">Membrane</keyword>
<dbReference type="InterPro" id="IPR026961">
    <property type="entry name" value="PGG_dom"/>
</dbReference>
<dbReference type="OrthoDB" id="1652385at2759"/>
<accession>A0A6A1WAE0</accession>
<feature type="transmembrane region" description="Helical" evidence="1">
    <location>
        <begin position="157"/>
        <end position="175"/>
    </location>
</feature>
<evidence type="ECO:0000259" key="2">
    <source>
        <dbReference type="Pfam" id="PF13962"/>
    </source>
</evidence>
<dbReference type="PANTHER" id="PTHR24177">
    <property type="entry name" value="CASKIN"/>
    <property type="match status" value="1"/>
</dbReference>
<proteinExistence type="predicted"/>
<dbReference type="Pfam" id="PF13962">
    <property type="entry name" value="PGG"/>
    <property type="match status" value="1"/>
</dbReference>
<dbReference type="Proteomes" id="UP000516437">
    <property type="component" value="Chromosome 3"/>
</dbReference>
<evidence type="ECO:0000313" key="4">
    <source>
        <dbReference type="Proteomes" id="UP000516437"/>
    </source>
</evidence>
<keyword evidence="1" id="KW-0812">Transmembrane</keyword>
<name>A0A6A1WAE0_9ROSI</name>
<keyword evidence="4" id="KW-1185">Reference proteome</keyword>
<dbReference type="PANTHER" id="PTHR24177:SF292">
    <property type="entry name" value="ANKYRIN REPEAT FAMILY PROTEIN-RELATED"/>
    <property type="match status" value="1"/>
</dbReference>
<feature type="domain" description="PGG" evidence="2">
    <location>
        <begin position="147"/>
        <end position="260"/>
    </location>
</feature>
<feature type="transmembrane region" description="Helical" evidence="1">
    <location>
        <begin position="268"/>
        <end position="293"/>
    </location>
</feature>
<evidence type="ECO:0000313" key="3">
    <source>
        <dbReference type="EMBL" id="KAB1220997.1"/>
    </source>
</evidence>
<dbReference type="SUPFAM" id="SSF140860">
    <property type="entry name" value="Pseudo ankyrin repeat-like"/>
    <property type="match status" value="1"/>
</dbReference>
<organism evidence="3 4">
    <name type="scientific">Morella rubra</name>
    <name type="common">Chinese bayberry</name>
    <dbReference type="NCBI Taxonomy" id="262757"/>
    <lineage>
        <taxon>Eukaryota</taxon>
        <taxon>Viridiplantae</taxon>
        <taxon>Streptophyta</taxon>
        <taxon>Embryophyta</taxon>
        <taxon>Tracheophyta</taxon>
        <taxon>Spermatophyta</taxon>
        <taxon>Magnoliopsida</taxon>
        <taxon>eudicotyledons</taxon>
        <taxon>Gunneridae</taxon>
        <taxon>Pentapetalae</taxon>
        <taxon>rosids</taxon>
        <taxon>fabids</taxon>
        <taxon>Fagales</taxon>
        <taxon>Myricaceae</taxon>
        <taxon>Morella</taxon>
    </lineage>
</organism>
<evidence type="ECO:0000256" key="1">
    <source>
        <dbReference type="SAM" id="Phobius"/>
    </source>
</evidence>
<protein>
    <recommendedName>
        <fullName evidence="2">PGG domain-containing protein</fullName>
    </recommendedName>
</protein>
<dbReference type="AlphaFoldDB" id="A0A6A1WAE0"/>
<gene>
    <name evidence="3" type="ORF">CJ030_MR3G007491</name>
</gene>